<proteinExistence type="predicted"/>
<keyword evidence="2" id="KW-0001">2Fe-2S</keyword>
<sequence>MRLFVLQPTTQAPLPAYTAGSHIDVTTPSGLVRQYSLCGDPSDRARFSILVKKDPCSRGGSLSMHQVSVGDVLDIGEPRNAFGLKDDHGPHLLISGGVGITPLLAMAHELTRRGDPFMLHHFGRREDLSDLRAELGVECFGQNFAVQLDVSRNSVPGVLDQVFLASSTAKHIYTCGPSPFMAAVEAAARHHLPSAAVYTEKFQGAAWTSNPLGDFQLTLARTGLTINVRSDQTLIQALESKGVLLPTGCLEGVCGACVTKFLNGEVVHLDDVLTDEERNEQHLMCPCVSRAKGHLTLDL</sequence>
<evidence type="ECO:0000256" key="2">
    <source>
        <dbReference type="ARBA" id="ARBA00022714"/>
    </source>
</evidence>
<dbReference type="PANTHER" id="PTHR47354:SF1">
    <property type="entry name" value="CARNITINE MONOOXYGENASE REDUCTASE SUBUNIT"/>
    <property type="match status" value="1"/>
</dbReference>
<evidence type="ECO:0000259" key="7">
    <source>
        <dbReference type="PROSITE" id="PS51085"/>
    </source>
</evidence>
<dbReference type="PRINTS" id="PR00409">
    <property type="entry name" value="PHDIOXRDTASE"/>
</dbReference>
<dbReference type="Gene3D" id="3.40.50.80">
    <property type="entry name" value="Nucleotide-binding domain of ferredoxin-NADP reductase (FNR) module"/>
    <property type="match status" value="1"/>
</dbReference>
<dbReference type="InterPro" id="IPR017938">
    <property type="entry name" value="Riboflavin_synthase-like_b-brl"/>
</dbReference>
<dbReference type="InterPro" id="IPR012675">
    <property type="entry name" value="Beta-grasp_dom_sf"/>
</dbReference>
<name>A0ABR7Q2I9_9BURK</name>
<gene>
    <name evidence="9" type="ORF">F6X42_42510</name>
</gene>
<dbReference type="InterPro" id="IPR050415">
    <property type="entry name" value="MRET"/>
</dbReference>
<dbReference type="PROSITE" id="PS51085">
    <property type="entry name" value="2FE2S_FER_2"/>
    <property type="match status" value="1"/>
</dbReference>
<dbReference type="InterPro" id="IPR006058">
    <property type="entry name" value="2Fe2S_fd_BS"/>
</dbReference>
<dbReference type="Gene3D" id="3.10.20.30">
    <property type="match status" value="1"/>
</dbReference>
<keyword evidence="6" id="KW-0411">Iron-sulfur</keyword>
<dbReference type="InterPro" id="IPR036010">
    <property type="entry name" value="2Fe-2S_ferredoxin-like_sf"/>
</dbReference>
<dbReference type="SUPFAM" id="SSF54292">
    <property type="entry name" value="2Fe-2S ferredoxin-like"/>
    <property type="match status" value="1"/>
</dbReference>
<dbReference type="InterPro" id="IPR001041">
    <property type="entry name" value="2Fe-2S_ferredoxin-type"/>
</dbReference>
<feature type="domain" description="FAD-binding FR-type" evidence="8">
    <location>
        <begin position="1"/>
        <end position="85"/>
    </location>
</feature>
<evidence type="ECO:0000313" key="9">
    <source>
        <dbReference type="EMBL" id="MBC8752777.1"/>
    </source>
</evidence>
<evidence type="ECO:0000256" key="5">
    <source>
        <dbReference type="ARBA" id="ARBA00023004"/>
    </source>
</evidence>
<keyword evidence="3" id="KW-0479">Metal-binding</keyword>
<dbReference type="PROSITE" id="PS00197">
    <property type="entry name" value="2FE2S_FER_1"/>
    <property type="match status" value="1"/>
</dbReference>
<keyword evidence="5" id="KW-0408">Iron</keyword>
<evidence type="ECO:0000259" key="8">
    <source>
        <dbReference type="PROSITE" id="PS51384"/>
    </source>
</evidence>
<dbReference type="Gene3D" id="2.40.30.10">
    <property type="entry name" value="Translation factors"/>
    <property type="match status" value="1"/>
</dbReference>
<organism evidence="9 10">
    <name type="scientific">Paraburkholderia podalyriae</name>
    <dbReference type="NCBI Taxonomy" id="1938811"/>
    <lineage>
        <taxon>Bacteria</taxon>
        <taxon>Pseudomonadati</taxon>
        <taxon>Pseudomonadota</taxon>
        <taxon>Betaproteobacteria</taxon>
        <taxon>Burkholderiales</taxon>
        <taxon>Burkholderiaceae</taxon>
        <taxon>Paraburkholderia</taxon>
    </lineage>
</organism>
<dbReference type="PROSITE" id="PS51384">
    <property type="entry name" value="FAD_FR"/>
    <property type="match status" value="1"/>
</dbReference>
<accession>A0ABR7Q2I9</accession>
<evidence type="ECO:0000256" key="6">
    <source>
        <dbReference type="ARBA" id="ARBA00023014"/>
    </source>
</evidence>
<dbReference type="CDD" id="cd00207">
    <property type="entry name" value="fer2"/>
    <property type="match status" value="1"/>
</dbReference>
<keyword evidence="1" id="KW-0285">Flavoprotein</keyword>
<keyword evidence="10" id="KW-1185">Reference proteome</keyword>
<dbReference type="SUPFAM" id="SSF63380">
    <property type="entry name" value="Riboflavin synthase domain-like"/>
    <property type="match status" value="1"/>
</dbReference>
<feature type="domain" description="2Fe-2S ferredoxin-type" evidence="7">
    <location>
        <begin position="215"/>
        <end position="299"/>
    </location>
</feature>
<dbReference type="SUPFAM" id="SSF52343">
    <property type="entry name" value="Ferredoxin reductase-like, C-terminal NADP-linked domain"/>
    <property type="match status" value="1"/>
</dbReference>
<comment type="caution">
    <text evidence="9">The sequence shown here is derived from an EMBL/GenBank/DDBJ whole genome shotgun (WGS) entry which is preliminary data.</text>
</comment>
<evidence type="ECO:0000313" key="10">
    <source>
        <dbReference type="Proteomes" id="UP000736373"/>
    </source>
</evidence>
<evidence type="ECO:0000256" key="4">
    <source>
        <dbReference type="ARBA" id="ARBA00023002"/>
    </source>
</evidence>
<dbReference type="PANTHER" id="PTHR47354">
    <property type="entry name" value="NADH OXIDOREDUCTASE HCR"/>
    <property type="match status" value="1"/>
</dbReference>
<dbReference type="InterPro" id="IPR039261">
    <property type="entry name" value="FNR_nucleotide-bd"/>
</dbReference>
<dbReference type="InterPro" id="IPR017927">
    <property type="entry name" value="FAD-bd_FR_type"/>
</dbReference>
<dbReference type="Proteomes" id="UP000736373">
    <property type="component" value="Unassembled WGS sequence"/>
</dbReference>
<evidence type="ECO:0000256" key="3">
    <source>
        <dbReference type="ARBA" id="ARBA00022723"/>
    </source>
</evidence>
<evidence type="ECO:0000256" key="1">
    <source>
        <dbReference type="ARBA" id="ARBA00022630"/>
    </source>
</evidence>
<keyword evidence="4" id="KW-0560">Oxidoreductase</keyword>
<dbReference type="CDD" id="cd06185">
    <property type="entry name" value="PDR_like"/>
    <property type="match status" value="1"/>
</dbReference>
<protein>
    <submittedName>
        <fullName evidence="9">Oxidoreductase</fullName>
    </submittedName>
</protein>
<reference evidence="9 10" key="1">
    <citation type="submission" date="2019-09" db="EMBL/GenBank/DDBJ databases">
        <title>Paraburkholderia podalyriae sp. nov., A South African Podalyria-associated rhizobium.</title>
        <authorList>
            <person name="Mavima L."/>
            <person name="Beukes C.W."/>
            <person name="Palmer M."/>
            <person name="De Meyer S.E."/>
            <person name="James E.K."/>
            <person name="Maluk M."/>
            <person name="Avontuur J.R."/>
            <person name="Chan W.Y."/>
            <person name="Venter S.N."/>
            <person name="Steenkamp E.T."/>
        </authorList>
    </citation>
    <scope>NUCLEOTIDE SEQUENCE [LARGE SCALE GENOMIC DNA]</scope>
    <source>
        <strain evidence="9 10">WC7.3b</strain>
    </source>
</reference>
<dbReference type="EMBL" id="VZQQ01000153">
    <property type="protein sequence ID" value="MBC8752777.1"/>
    <property type="molecule type" value="Genomic_DNA"/>
</dbReference>
<dbReference type="Pfam" id="PF00111">
    <property type="entry name" value="Fer2"/>
    <property type="match status" value="1"/>
</dbReference>